<gene>
    <name evidence="3" type="ORF">H0267_06565</name>
</gene>
<keyword evidence="2" id="KW-1133">Transmembrane helix</keyword>
<keyword evidence="4" id="KW-1185">Reference proteome</keyword>
<proteinExistence type="predicted"/>
<dbReference type="AlphaFoldDB" id="A0A931HUV4"/>
<feature type="compositionally biased region" description="Basic and acidic residues" evidence="1">
    <location>
        <begin position="80"/>
        <end position="96"/>
    </location>
</feature>
<feature type="compositionally biased region" description="Polar residues" evidence="1">
    <location>
        <begin position="67"/>
        <end position="78"/>
    </location>
</feature>
<dbReference type="EMBL" id="JADZSC010000001">
    <property type="protein sequence ID" value="MBH0229879.1"/>
    <property type="molecule type" value="Genomic_DNA"/>
</dbReference>
<evidence type="ECO:0000313" key="4">
    <source>
        <dbReference type="Proteomes" id="UP000614490"/>
    </source>
</evidence>
<evidence type="ECO:0000313" key="3">
    <source>
        <dbReference type="EMBL" id="MBH0229879.1"/>
    </source>
</evidence>
<reference evidence="3 4" key="1">
    <citation type="journal article" date="2005" name="Int. J. Syst. Evol. Microbiol.">
        <title>Halobacillus yeomjeoni sp. nov., isolated from a marine solar saltern in Korea.</title>
        <authorList>
            <person name="Yoon J.H."/>
            <person name="Kang S.J."/>
            <person name="Lee C.H."/>
            <person name="Oh H.W."/>
            <person name="Oh T.K."/>
        </authorList>
    </citation>
    <scope>NUCLEOTIDE SEQUENCE [LARGE SCALE GENOMIC DNA]</scope>
    <source>
        <strain evidence="3 4">KCTC 3957</strain>
    </source>
</reference>
<feature type="transmembrane region" description="Helical" evidence="2">
    <location>
        <begin position="7"/>
        <end position="26"/>
    </location>
</feature>
<name>A0A931HUV4_9BACI</name>
<protein>
    <recommendedName>
        <fullName evidence="5">Aminodeoxychorismate lyase</fullName>
    </recommendedName>
</protein>
<keyword evidence="2" id="KW-0812">Transmembrane</keyword>
<dbReference type="RefSeq" id="WP_197316464.1">
    <property type="nucleotide sequence ID" value="NZ_JADZSC010000001.1"/>
</dbReference>
<keyword evidence="2" id="KW-0472">Membrane</keyword>
<sequence length="165" mass="18755">MRHWIRAFSLGILTATLLIGFTYYYFEEPHIIQTEAEPSKEELSISDMKETLKEEGYHVLDEEAFSELQQESTKTPPSATEEKSDQKEREENDPLEAKAYTIDIAYGTNAVQVSRALEKEGIIPDADKFITYLKENKYGQHILVGSVKVSSDMTQKELAEAISTK</sequence>
<dbReference type="Proteomes" id="UP000614490">
    <property type="component" value="Unassembled WGS sequence"/>
</dbReference>
<organism evidence="3 4">
    <name type="scientific">Halobacillus yeomjeoni</name>
    <dbReference type="NCBI Taxonomy" id="311194"/>
    <lineage>
        <taxon>Bacteria</taxon>
        <taxon>Bacillati</taxon>
        <taxon>Bacillota</taxon>
        <taxon>Bacilli</taxon>
        <taxon>Bacillales</taxon>
        <taxon>Bacillaceae</taxon>
        <taxon>Halobacillus</taxon>
    </lineage>
</organism>
<evidence type="ECO:0008006" key="5">
    <source>
        <dbReference type="Google" id="ProtNLM"/>
    </source>
</evidence>
<feature type="region of interest" description="Disordered" evidence="1">
    <location>
        <begin position="63"/>
        <end position="96"/>
    </location>
</feature>
<accession>A0A931HUV4</accession>
<dbReference type="Gene3D" id="3.30.1490.480">
    <property type="entry name" value="Endolytic murein transglycosylase"/>
    <property type="match status" value="1"/>
</dbReference>
<evidence type="ECO:0000256" key="1">
    <source>
        <dbReference type="SAM" id="MobiDB-lite"/>
    </source>
</evidence>
<comment type="caution">
    <text evidence="3">The sequence shown here is derived from an EMBL/GenBank/DDBJ whole genome shotgun (WGS) entry which is preliminary data.</text>
</comment>
<evidence type="ECO:0000256" key="2">
    <source>
        <dbReference type="SAM" id="Phobius"/>
    </source>
</evidence>